<feature type="binding site" evidence="10">
    <location>
        <position position="114"/>
    </location>
    <ligand>
        <name>Mn(2+)</name>
        <dbReference type="ChEBI" id="CHEBI:29035"/>
        <label>2</label>
    </ligand>
</feature>
<organism evidence="12 13">
    <name type="scientific">Candidatus Seongchinamella marina</name>
    <dbReference type="NCBI Taxonomy" id="2518990"/>
    <lineage>
        <taxon>Bacteria</taxon>
        <taxon>Pseudomonadati</taxon>
        <taxon>Pseudomonadota</taxon>
        <taxon>Gammaproteobacteria</taxon>
        <taxon>Cellvibrionales</taxon>
        <taxon>Halieaceae</taxon>
        <taxon>Seongchinamella</taxon>
    </lineage>
</organism>
<dbReference type="InterPro" id="IPR004843">
    <property type="entry name" value="Calcineurin-like_PHP"/>
</dbReference>
<comment type="catalytic activity">
    <reaction evidence="10">
        <text>UDP-2-N,3-O-bis[(3R)-3-hydroxytetradecanoyl]-alpha-D-glucosamine + H2O = 2-N,3-O-bis[(3R)-3-hydroxytetradecanoyl]-alpha-D-glucosaminyl 1-phosphate + UMP + 2 H(+)</text>
        <dbReference type="Rhea" id="RHEA:25213"/>
        <dbReference type="ChEBI" id="CHEBI:15377"/>
        <dbReference type="ChEBI" id="CHEBI:15378"/>
        <dbReference type="ChEBI" id="CHEBI:57865"/>
        <dbReference type="ChEBI" id="CHEBI:57957"/>
        <dbReference type="ChEBI" id="CHEBI:78847"/>
        <dbReference type="EC" id="3.6.1.54"/>
    </reaction>
</comment>
<gene>
    <name evidence="10" type="primary">lpxH</name>
    <name evidence="12" type="ORF">EYC87_07890</name>
</gene>
<dbReference type="EC" id="3.6.1.54" evidence="10"/>
<keyword evidence="9 10" id="KW-0464">Manganese</keyword>
<dbReference type="NCBIfam" id="NF003743">
    <property type="entry name" value="PRK05340.1"/>
    <property type="match status" value="1"/>
</dbReference>
<comment type="caution">
    <text evidence="10">Lacks conserved residue(s) required for the propagation of feature annotation.</text>
</comment>
<keyword evidence="4 10" id="KW-0441">Lipid A biosynthesis</keyword>
<keyword evidence="6 10" id="KW-0378">Hydrolase</keyword>
<dbReference type="PANTHER" id="PTHR34990:SF1">
    <property type="entry name" value="UDP-2,3-DIACYLGLUCOSAMINE HYDROLASE"/>
    <property type="match status" value="1"/>
</dbReference>
<dbReference type="PANTHER" id="PTHR34990">
    <property type="entry name" value="UDP-2,3-DIACYLGLUCOSAMINE HYDROLASE-RELATED"/>
    <property type="match status" value="1"/>
</dbReference>
<keyword evidence="1 10" id="KW-1003">Cell membrane</keyword>
<dbReference type="EMBL" id="SHNP01000002">
    <property type="protein sequence ID" value="MCX2973502.1"/>
    <property type="molecule type" value="Genomic_DNA"/>
</dbReference>
<feature type="binding site" evidence="10">
    <location>
        <position position="41"/>
    </location>
    <ligand>
        <name>Mn(2+)</name>
        <dbReference type="ChEBI" id="CHEBI:29035"/>
        <label>1</label>
    </ligand>
</feature>
<proteinExistence type="inferred from homology"/>
<feature type="binding site" evidence="10">
    <location>
        <position position="195"/>
    </location>
    <ligand>
        <name>substrate</name>
    </ligand>
</feature>
<name>A0ABT3SVY9_9GAMM</name>
<comment type="similarity">
    <text evidence="10">Belongs to the LpxH family.</text>
</comment>
<keyword evidence="3 10" id="KW-0997">Cell inner membrane</keyword>
<dbReference type="InterPro" id="IPR043461">
    <property type="entry name" value="LpxH-like"/>
</dbReference>
<feature type="binding site" evidence="10">
    <location>
        <position position="195"/>
    </location>
    <ligand>
        <name>Mn(2+)</name>
        <dbReference type="ChEBI" id="CHEBI:29035"/>
        <label>2</label>
    </ligand>
</feature>
<dbReference type="GO" id="GO:0016787">
    <property type="term" value="F:hydrolase activity"/>
    <property type="evidence" value="ECO:0007669"/>
    <property type="project" value="UniProtKB-KW"/>
</dbReference>
<evidence type="ECO:0000313" key="12">
    <source>
        <dbReference type="EMBL" id="MCX2973502.1"/>
    </source>
</evidence>
<evidence type="ECO:0000259" key="11">
    <source>
        <dbReference type="Pfam" id="PF00149"/>
    </source>
</evidence>
<feature type="binding site" evidence="10">
    <location>
        <position position="41"/>
    </location>
    <ligand>
        <name>Mn(2+)</name>
        <dbReference type="ChEBI" id="CHEBI:29035"/>
        <label>2</label>
    </ligand>
</feature>
<dbReference type="SUPFAM" id="SSF56300">
    <property type="entry name" value="Metallo-dependent phosphatases"/>
    <property type="match status" value="1"/>
</dbReference>
<evidence type="ECO:0000256" key="6">
    <source>
        <dbReference type="ARBA" id="ARBA00022801"/>
    </source>
</evidence>
<feature type="binding site" evidence="10">
    <location>
        <position position="167"/>
    </location>
    <ligand>
        <name>substrate</name>
    </ligand>
</feature>
<evidence type="ECO:0000256" key="2">
    <source>
        <dbReference type="ARBA" id="ARBA00022516"/>
    </source>
</evidence>
<evidence type="ECO:0000256" key="4">
    <source>
        <dbReference type="ARBA" id="ARBA00022556"/>
    </source>
</evidence>
<evidence type="ECO:0000256" key="8">
    <source>
        <dbReference type="ARBA" id="ARBA00023136"/>
    </source>
</evidence>
<feature type="binding site" evidence="10">
    <location>
        <begin position="79"/>
        <end position="80"/>
    </location>
    <ligand>
        <name>substrate</name>
    </ligand>
</feature>
<comment type="pathway">
    <text evidence="10">Glycolipid biosynthesis; lipid IV(A) biosynthesis; lipid IV(A) from (3R)-3-hydroxytetradecanoyl-[acyl-carrier-protein] and UDP-N-acetyl-alpha-D-glucosamine: step 4/6.</text>
</comment>
<evidence type="ECO:0000256" key="1">
    <source>
        <dbReference type="ARBA" id="ARBA00022475"/>
    </source>
</evidence>
<protein>
    <recommendedName>
        <fullName evidence="10">UDP-2,3-diacylglucosamine hydrolase</fullName>
        <ecNumber evidence="10">3.6.1.54</ecNumber>
    </recommendedName>
    <alternativeName>
        <fullName evidence="10">UDP-2,3-diacylglucosamine diphosphatase</fullName>
    </alternativeName>
</protein>
<keyword evidence="13" id="KW-1185">Reference proteome</keyword>
<keyword evidence="7 10" id="KW-0443">Lipid metabolism</keyword>
<dbReference type="NCBIfam" id="TIGR01854">
    <property type="entry name" value="lipid_A_lpxH"/>
    <property type="match status" value="1"/>
</dbReference>
<dbReference type="Proteomes" id="UP001143307">
    <property type="component" value="Unassembled WGS sequence"/>
</dbReference>
<feature type="binding site" evidence="10">
    <location>
        <position position="160"/>
    </location>
    <ligand>
        <name>substrate</name>
    </ligand>
</feature>
<feature type="binding site" evidence="10">
    <location>
        <position position="11"/>
    </location>
    <ligand>
        <name>Mn(2+)</name>
        <dbReference type="ChEBI" id="CHEBI:29035"/>
        <label>1</label>
    </ligand>
</feature>
<evidence type="ECO:0000256" key="10">
    <source>
        <dbReference type="HAMAP-Rule" id="MF_00575"/>
    </source>
</evidence>
<feature type="binding site" evidence="10">
    <location>
        <position position="79"/>
    </location>
    <ligand>
        <name>Mn(2+)</name>
        <dbReference type="ChEBI" id="CHEBI:29035"/>
        <label>2</label>
    </ligand>
</feature>
<evidence type="ECO:0000256" key="9">
    <source>
        <dbReference type="ARBA" id="ARBA00023211"/>
    </source>
</evidence>
<comment type="cofactor">
    <cofactor evidence="10">
        <name>Mn(2+)</name>
        <dbReference type="ChEBI" id="CHEBI:29035"/>
    </cofactor>
    <text evidence="10">Binds 2 Mn(2+) ions per subunit in a binuclear metal center.</text>
</comment>
<keyword evidence="2 10" id="KW-0444">Lipid biosynthesis</keyword>
<feature type="binding site" evidence="10">
    <location>
        <position position="197"/>
    </location>
    <ligand>
        <name>Mn(2+)</name>
        <dbReference type="ChEBI" id="CHEBI:29035"/>
        <label>1</label>
    </ligand>
</feature>
<keyword evidence="5 10" id="KW-0479">Metal-binding</keyword>
<dbReference type="HAMAP" id="MF_00575">
    <property type="entry name" value="LpxH"/>
    <property type="match status" value="1"/>
</dbReference>
<evidence type="ECO:0000313" key="13">
    <source>
        <dbReference type="Proteomes" id="UP001143307"/>
    </source>
</evidence>
<feature type="binding site" evidence="10">
    <location>
        <position position="122"/>
    </location>
    <ligand>
        <name>substrate</name>
    </ligand>
</feature>
<dbReference type="Pfam" id="PF00149">
    <property type="entry name" value="Metallophos"/>
    <property type="match status" value="1"/>
</dbReference>
<comment type="subcellular location">
    <subcellularLocation>
        <location evidence="10">Cell inner membrane</location>
        <topology evidence="10">Peripheral membrane protein</topology>
        <orientation evidence="10">Cytoplasmic side</orientation>
    </subcellularLocation>
</comment>
<sequence>MSRTLFISDLHLDPARPAVIAALAEFLQENSNCDALYILGDLFEAWVGDDDDAPLALDIANLFRTFIAAGSPLFLMVGNRDFMLGTAFCEAVGAQLLQDPTVIDLYGTPTLLMHGDSLCTRDEEYMKFRAMARSPQWQAQMMASSLDDRRALAAQLRSISKDAGSNKAQDIMDVTPEEVDRLMSEARVTRLIHGHTHRPARHQVAEGERIVMGDWDAKGWYIEATSKSLNLVEFYINQ</sequence>
<accession>A0ABT3SVY9</accession>
<dbReference type="RefSeq" id="WP_279252399.1">
    <property type="nucleotide sequence ID" value="NZ_SHNP01000002.1"/>
</dbReference>
<evidence type="ECO:0000256" key="5">
    <source>
        <dbReference type="ARBA" id="ARBA00022723"/>
    </source>
</evidence>
<feature type="binding site" evidence="10">
    <location>
        <position position="9"/>
    </location>
    <ligand>
        <name>Mn(2+)</name>
        <dbReference type="ChEBI" id="CHEBI:29035"/>
        <label>1</label>
    </ligand>
</feature>
<reference evidence="12" key="1">
    <citation type="submission" date="2019-02" db="EMBL/GenBank/DDBJ databases">
        <authorList>
            <person name="Li S.-H."/>
        </authorList>
    </citation>
    <scope>NUCLEOTIDE SEQUENCE</scope>
    <source>
        <strain evidence="12">IMCC8485</strain>
    </source>
</reference>
<comment type="caution">
    <text evidence="12">The sequence shown here is derived from an EMBL/GenBank/DDBJ whole genome shotgun (WGS) entry which is preliminary data.</text>
</comment>
<dbReference type="Gene3D" id="3.60.21.10">
    <property type="match status" value="1"/>
</dbReference>
<feature type="domain" description="Calcineurin-like phosphoesterase" evidence="11">
    <location>
        <begin position="3"/>
        <end position="199"/>
    </location>
</feature>
<evidence type="ECO:0000256" key="7">
    <source>
        <dbReference type="ARBA" id="ARBA00023098"/>
    </source>
</evidence>
<evidence type="ECO:0000256" key="3">
    <source>
        <dbReference type="ARBA" id="ARBA00022519"/>
    </source>
</evidence>
<dbReference type="InterPro" id="IPR029052">
    <property type="entry name" value="Metallo-depent_PP-like"/>
</dbReference>
<comment type="function">
    <text evidence="10">Hydrolyzes the pyrophosphate bond of UDP-2,3-diacylglucosamine to yield 2,3-diacylglucosamine 1-phosphate (lipid X) and UMP by catalyzing the attack of water at the alpha-P atom. Involved in the biosynthesis of lipid A, a phosphorylated glycolipid that anchors the lipopolysaccharide to the outer membrane of the cell.</text>
</comment>
<keyword evidence="8 10" id="KW-0472">Membrane</keyword>
<dbReference type="CDD" id="cd07398">
    <property type="entry name" value="MPP_YbbF-LpxH"/>
    <property type="match status" value="1"/>
</dbReference>
<dbReference type="InterPro" id="IPR010138">
    <property type="entry name" value="UDP-diacylglucosamine_Hdrlase"/>
</dbReference>